<dbReference type="SUPFAM" id="SSF52540">
    <property type="entry name" value="P-loop containing nucleoside triphosphate hydrolases"/>
    <property type="match status" value="1"/>
</dbReference>
<evidence type="ECO:0000313" key="4">
    <source>
        <dbReference type="EMBL" id="MBD1430027.1"/>
    </source>
</evidence>
<keyword evidence="5" id="KW-1185">Reference proteome</keyword>
<dbReference type="Gene3D" id="1.25.40.10">
    <property type="entry name" value="Tetratricopeptide repeat domain"/>
    <property type="match status" value="1"/>
</dbReference>
<organism evidence="4 5">
    <name type="scientific">Sphingobacterium litopenaei</name>
    <dbReference type="NCBI Taxonomy" id="2763500"/>
    <lineage>
        <taxon>Bacteria</taxon>
        <taxon>Pseudomonadati</taxon>
        <taxon>Bacteroidota</taxon>
        <taxon>Sphingobacteriia</taxon>
        <taxon>Sphingobacteriales</taxon>
        <taxon>Sphingobacteriaceae</taxon>
        <taxon>Sphingobacterium</taxon>
    </lineage>
</organism>
<evidence type="ECO:0000259" key="2">
    <source>
        <dbReference type="Pfam" id="PF00931"/>
    </source>
</evidence>
<reference evidence="4 5" key="1">
    <citation type="submission" date="2020-08" db="EMBL/GenBank/DDBJ databases">
        <title>Sphingobacterium sp. DN04309 isolated from aquaculture water.</title>
        <authorList>
            <person name="Zhang M."/>
        </authorList>
    </citation>
    <scope>NUCLEOTIDE SEQUENCE [LARGE SCALE GENOMIC DNA]</scope>
    <source>
        <strain evidence="4 5">DN04309</strain>
    </source>
</reference>
<dbReference type="Gene3D" id="3.40.50.300">
    <property type="entry name" value="P-loop containing nucleotide triphosphate hydrolases"/>
    <property type="match status" value="1"/>
</dbReference>
<evidence type="ECO:0000259" key="3">
    <source>
        <dbReference type="Pfam" id="PF04326"/>
    </source>
</evidence>
<keyword evidence="1" id="KW-0802">TPR repeat</keyword>
<feature type="domain" description="Schlafen AlbA-2" evidence="3">
    <location>
        <begin position="1"/>
        <end position="90"/>
    </location>
</feature>
<dbReference type="Pfam" id="PF00931">
    <property type="entry name" value="NB-ARC"/>
    <property type="match status" value="1"/>
</dbReference>
<accession>A0ABR7YFD8</accession>
<gene>
    <name evidence="4" type="ORF">H8B04_10700</name>
</gene>
<proteinExistence type="predicted"/>
<dbReference type="PRINTS" id="PR00364">
    <property type="entry name" value="DISEASERSIST"/>
</dbReference>
<protein>
    <submittedName>
        <fullName evidence="4">DNA binding domain-containing protein</fullName>
    </submittedName>
</protein>
<evidence type="ECO:0000256" key="1">
    <source>
        <dbReference type="PROSITE-ProRule" id="PRU00339"/>
    </source>
</evidence>
<dbReference type="InterPro" id="IPR038461">
    <property type="entry name" value="Schlafen_AlbA_2_dom_sf"/>
</dbReference>
<dbReference type="InterPro" id="IPR027417">
    <property type="entry name" value="P-loop_NTPase"/>
</dbReference>
<dbReference type="InterPro" id="IPR007421">
    <property type="entry name" value="Schlafen_AlbA_2_dom"/>
</dbReference>
<dbReference type="Gene3D" id="3.30.950.30">
    <property type="entry name" value="Schlafen, AAA domain"/>
    <property type="match status" value="1"/>
</dbReference>
<feature type="repeat" description="TPR" evidence="1">
    <location>
        <begin position="604"/>
        <end position="637"/>
    </location>
</feature>
<name>A0ABR7YFD8_9SPHI</name>
<dbReference type="Pfam" id="PF04326">
    <property type="entry name" value="SLFN_AlbA_2"/>
    <property type="match status" value="1"/>
</dbReference>
<dbReference type="Proteomes" id="UP000651271">
    <property type="component" value="Unassembled WGS sequence"/>
</dbReference>
<dbReference type="Pfam" id="PF13181">
    <property type="entry name" value="TPR_8"/>
    <property type="match status" value="1"/>
</dbReference>
<sequence length="759" mass="88426">MKDIVAFANTKGGYLIFGVSNNFEWIGLDDRSDNDCDSAVIADLLDSYCEGNIDFISNIIHLDAKPFFVIYVHSSNEILSFKKDGQYQKKIWGKDTKSFPENIFKRNDVYCRRNSRSIKADAVFFRKKNVKFKIIENVLSQRNLYNEFIGREEHLIDLHIKLKNPNNRIIQIDGIGGIGKTSFVHYFCEKIIKSELQDIDFEFIIWTSSKRDKYTPLGIKNIEEYNSNYNDLIKDIYLFIQEQGLTEDEESSDFEETCLKFLNSYKVLLIVDNLETLNDLELLRLLENFPNSSKAILTTRENLGSFFMARINLTGFKEVEEFPNFLDSQYKYFTNKNNSFLALYRNKVRELYKYTKGMPLAGQLICYQLANNIPIELIIKNLKSGDAYREILTFCFEGSISKLDVNQKKILYLLSLTSDEDYLSADDLHYISEIDSDEIGFVILPVLSSISLAMSHATEDGNIGYNIPHLAKVYAKRFIEQDGYTNLKEKYEQFLSEKKHFNDGDFNNTQLLKRSKARNHKETIAADKALRTLQLSNIDPDFAIEQIDELIKMNSEFPFLYLMKGKILDNIDHPKSFVLAKKEFLFSIDLDPNFLESYIELGYLEMKNRFGKNKYSKDMLNNAIHFFQKAIEIDPENIRANSGIAQAYTLQSNDVKYNPIDKEKHRLADLANEHYKFAYHRGDILTNWQKHTNAITSYNQSKNYLKNLRYFDKAMKCAEYGLSFEPTNKLLINIREEASFRLNPKKFAESSFREKGWVK</sequence>
<evidence type="ECO:0000313" key="5">
    <source>
        <dbReference type="Proteomes" id="UP000651271"/>
    </source>
</evidence>
<dbReference type="PROSITE" id="PS50005">
    <property type="entry name" value="TPR"/>
    <property type="match status" value="1"/>
</dbReference>
<dbReference type="InterPro" id="IPR019734">
    <property type="entry name" value="TPR_rpt"/>
</dbReference>
<dbReference type="InterPro" id="IPR011990">
    <property type="entry name" value="TPR-like_helical_dom_sf"/>
</dbReference>
<dbReference type="EMBL" id="JACOIJ010000019">
    <property type="protein sequence ID" value="MBD1430027.1"/>
    <property type="molecule type" value="Genomic_DNA"/>
</dbReference>
<dbReference type="InterPro" id="IPR002182">
    <property type="entry name" value="NB-ARC"/>
</dbReference>
<dbReference type="SUPFAM" id="SSF48452">
    <property type="entry name" value="TPR-like"/>
    <property type="match status" value="2"/>
</dbReference>
<comment type="caution">
    <text evidence="4">The sequence shown here is derived from an EMBL/GenBank/DDBJ whole genome shotgun (WGS) entry which is preliminary data.</text>
</comment>
<feature type="domain" description="NB-ARC" evidence="2">
    <location>
        <begin position="158"/>
        <end position="302"/>
    </location>
</feature>